<comment type="caution">
    <text evidence="1">The sequence shown here is derived from an EMBL/GenBank/DDBJ whole genome shotgun (WGS) entry which is preliminary data.</text>
</comment>
<dbReference type="AlphaFoldDB" id="A0AAD7AWF6"/>
<dbReference type="Proteomes" id="UP001218218">
    <property type="component" value="Unassembled WGS sequence"/>
</dbReference>
<reference evidence="1" key="1">
    <citation type="submission" date="2023-03" db="EMBL/GenBank/DDBJ databases">
        <title>Massive genome expansion in bonnet fungi (Mycena s.s.) driven by repeated elements and novel gene families across ecological guilds.</title>
        <authorList>
            <consortium name="Lawrence Berkeley National Laboratory"/>
            <person name="Harder C.B."/>
            <person name="Miyauchi S."/>
            <person name="Viragh M."/>
            <person name="Kuo A."/>
            <person name="Thoen E."/>
            <person name="Andreopoulos B."/>
            <person name="Lu D."/>
            <person name="Skrede I."/>
            <person name="Drula E."/>
            <person name="Henrissat B."/>
            <person name="Morin E."/>
            <person name="Kohler A."/>
            <person name="Barry K."/>
            <person name="LaButti K."/>
            <person name="Morin E."/>
            <person name="Salamov A."/>
            <person name="Lipzen A."/>
            <person name="Mereny Z."/>
            <person name="Hegedus B."/>
            <person name="Baldrian P."/>
            <person name="Stursova M."/>
            <person name="Weitz H."/>
            <person name="Taylor A."/>
            <person name="Grigoriev I.V."/>
            <person name="Nagy L.G."/>
            <person name="Martin F."/>
            <person name="Kauserud H."/>
        </authorList>
    </citation>
    <scope>NUCLEOTIDE SEQUENCE</scope>
    <source>
        <strain evidence="1">CBHHK002</strain>
    </source>
</reference>
<keyword evidence="2" id="KW-1185">Reference proteome</keyword>
<proteinExistence type="predicted"/>
<evidence type="ECO:0000313" key="2">
    <source>
        <dbReference type="Proteomes" id="UP001218218"/>
    </source>
</evidence>
<sequence length="92" mass="9858">MTGVIPIKRKNLEEPVEPVSLITPATLCLPTLPAIDNPKWGTLQWKKMGDPAEPGQTPLEAEVKPQADVADMRKGLAVAVRSTSSASGHYIV</sequence>
<protein>
    <submittedName>
        <fullName evidence="1">Uncharacterized protein</fullName>
    </submittedName>
</protein>
<accession>A0AAD7AWF6</accession>
<organism evidence="1 2">
    <name type="scientific">Mycena albidolilacea</name>
    <dbReference type="NCBI Taxonomy" id="1033008"/>
    <lineage>
        <taxon>Eukaryota</taxon>
        <taxon>Fungi</taxon>
        <taxon>Dikarya</taxon>
        <taxon>Basidiomycota</taxon>
        <taxon>Agaricomycotina</taxon>
        <taxon>Agaricomycetes</taxon>
        <taxon>Agaricomycetidae</taxon>
        <taxon>Agaricales</taxon>
        <taxon>Marasmiineae</taxon>
        <taxon>Mycenaceae</taxon>
        <taxon>Mycena</taxon>
    </lineage>
</organism>
<gene>
    <name evidence="1" type="ORF">DFH08DRAFT_763061</name>
</gene>
<name>A0AAD7AWF6_9AGAR</name>
<evidence type="ECO:0000313" key="1">
    <source>
        <dbReference type="EMBL" id="KAJ7368958.1"/>
    </source>
</evidence>
<dbReference type="EMBL" id="JARIHO010000001">
    <property type="protein sequence ID" value="KAJ7368958.1"/>
    <property type="molecule type" value="Genomic_DNA"/>
</dbReference>